<evidence type="ECO:0000313" key="1">
    <source>
        <dbReference type="EMBL" id="KAF0755065.1"/>
    </source>
</evidence>
<reference evidence="1 2" key="1">
    <citation type="submission" date="2019-08" db="EMBL/GenBank/DDBJ databases">
        <title>Whole genome of Aphis craccivora.</title>
        <authorList>
            <person name="Voronova N.V."/>
            <person name="Shulinski R.S."/>
            <person name="Bandarenka Y.V."/>
            <person name="Zhorov D.G."/>
            <person name="Warner D."/>
        </authorList>
    </citation>
    <scope>NUCLEOTIDE SEQUENCE [LARGE SCALE GENOMIC DNA]</scope>
    <source>
        <strain evidence="1">180601</strain>
        <tissue evidence="1">Whole Body</tissue>
    </source>
</reference>
<dbReference type="OrthoDB" id="2286242at2759"/>
<dbReference type="Gene3D" id="3.10.10.10">
    <property type="entry name" value="HIV Type 1 Reverse Transcriptase, subunit A, domain 1"/>
    <property type="match status" value="1"/>
</dbReference>
<gene>
    <name evidence="1" type="ORF">FWK35_00008712</name>
</gene>
<sequence>MHYKGPEYGKKCLKCNKFNLFQSVCKSEIAFVENVEGLGNDNYFCSTVYTMNTFAVSWFETILVENININTGSDVNLLTLNVFNLIKNNCSFKNLVVNRQPINLQAYSGIDLNVKFREKEYILNFAILGLHSCIHLGLKNKVENVDKILSLNNVLENYGTVFTGLGNFPDEYSIQLKPNAIPVTNVPHRLKCELNRLVSEKIIREMNEPTEWVNRLVIVEKKNGNMRCLDPRDLIENIIREYCVS</sequence>
<organism evidence="1 2">
    <name type="scientific">Aphis craccivora</name>
    <name type="common">Cowpea aphid</name>
    <dbReference type="NCBI Taxonomy" id="307492"/>
    <lineage>
        <taxon>Eukaryota</taxon>
        <taxon>Metazoa</taxon>
        <taxon>Ecdysozoa</taxon>
        <taxon>Arthropoda</taxon>
        <taxon>Hexapoda</taxon>
        <taxon>Insecta</taxon>
        <taxon>Pterygota</taxon>
        <taxon>Neoptera</taxon>
        <taxon>Paraneoptera</taxon>
        <taxon>Hemiptera</taxon>
        <taxon>Sternorrhyncha</taxon>
        <taxon>Aphidomorpha</taxon>
        <taxon>Aphidoidea</taxon>
        <taxon>Aphididae</taxon>
        <taxon>Aphidini</taxon>
        <taxon>Aphis</taxon>
        <taxon>Aphis</taxon>
    </lineage>
</organism>
<name>A0A6G0YG56_APHCR</name>
<comment type="caution">
    <text evidence="1">The sequence shown here is derived from an EMBL/GenBank/DDBJ whole genome shotgun (WGS) entry which is preliminary data.</text>
</comment>
<dbReference type="InterPro" id="IPR050951">
    <property type="entry name" value="Retrovirus_Pol_polyprotein"/>
</dbReference>
<protein>
    <submittedName>
        <fullName evidence="1">Transposon Ty3-I Gag-Pol polyprotein</fullName>
    </submittedName>
</protein>
<dbReference type="AlphaFoldDB" id="A0A6G0YG56"/>
<dbReference type="PANTHER" id="PTHR37984:SF9">
    <property type="entry name" value="INTEGRASE CATALYTIC DOMAIN-CONTAINING PROTEIN"/>
    <property type="match status" value="1"/>
</dbReference>
<evidence type="ECO:0000313" key="2">
    <source>
        <dbReference type="Proteomes" id="UP000478052"/>
    </source>
</evidence>
<keyword evidence="2" id="KW-1185">Reference proteome</keyword>
<dbReference type="EMBL" id="VUJU01004242">
    <property type="protein sequence ID" value="KAF0755065.1"/>
    <property type="molecule type" value="Genomic_DNA"/>
</dbReference>
<proteinExistence type="predicted"/>
<accession>A0A6G0YG56</accession>
<dbReference type="PANTHER" id="PTHR37984">
    <property type="entry name" value="PROTEIN CBG26694"/>
    <property type="match status" value="1"/>
</dbReference>
<dbReference type="Proteomes" id="UP000478052">
    <property type="component" value="Unassembled WGS sequence"/>
</dbReference>